<evidence type="ECO:0000256" key="35">
    <source>
        <dbReference type="ARBA" id="ARBA00031296"/>
    </source>
</evidence>
<evidence type="ECO:0000256" key="18">
    <source>
        <dbReference type="ARBA" id="ARBA00022843"/>
    </source>
</evidence>
<evidence type="ECO:0000256" key="43">
    <source>
        <dbReference type="ARBA" id="ARBA00048587"/>
    </source>
</evidence>
<evidence type="ECO:0000256" key="12">
    <source>
        <dbReference type="ARBA" id="ARBA00022490"/>
    </source>
</evidence>
<evidence type="ECO:0000256" key="15">
    <source>
        <dbReference type="ARBA" id="ARBA00022670"/>
    </source>
</evidence>
<evidence type="ECO:0000256" key="53">
    <source>
        <dbReference type="ARBA" id="ARBA00049474"/>
    </source>
</evidence>
<dbReference type="GO" id="GO:0006979">
    <property type="term" value="P:response to oxidative stress"/>
    <property type="evidence" value="ECO:0007669"/>
    <property type="project" value="TreeGrafter"/>
</dbReference>
<keyword evidence="17" id="KW-0256">Endoplasmic reticulum</keyword>
<protein>
    <recommendedName>
        <fullName evidence="10">protein deglycase</fullName>
        <ecNumber evidence="10">3.5.1.124</ecNumber>
    </recommendedName>
    <alternativeName>
        <fullName evidence="34">Maillard deglycase</fullName>
    </alternativeName>
    <alternativeName>
        <fullName evidence="36">Parkinsonism-associated deglycase</fullName>
    </alternativeName>
    <alternativeName>
        <fullName evidence="37">Protein DJ-1</fullName>
    </alternativeName>
    <alternativeName>
        <fullName evidence="35">Protein/nucleic acid deglycase DJ-1</fullName>
    </alternativeName>
</protein>
<comment type="catalytic activity">
    <reaction evidence="46">
        <text>N(omega)-(1-hydroxy-2-oxopropyl)-L-arginyl-[protein] + H2O = lactate + L-arginyl-[protein] + H(+)</text>
        <dbReference type="Rhea" id="RHEA:49548"/>
        <dbReference type="Rhea" id="RHEA-COMP:10532"/>
        <dbReference type="Rhea" id="RHEA-COMP:12428"/>
        <dbReference type="ChEBI" id="CHEBI:15377"/>
        <dbReference type="ChEBI" id="CHEBI:15378"/>
        <dbReference type="ChEBI" id="CHEBI:24996"/>
        <dbReference type="ChEBI" id="CHEBI:29965"/>
        <dbReference type="ChEBI" id="CHEBI:131708"/>
        <dbReference type="EC" id="3.5.1.124"/>
    </reaction>
</comment>
<comment type="catalytic activity">
    <reaction evidence="53">
        <text>N(6)-(1-hydroxy-2-oxoethyl)-L-lysyl-[protein] + H2O = glycolate + L-lysyl-[protein] + H(+)</text>
        <dbReference type="Rhea" id="RHEA:57192"/>
        <dbReference type="Rhea" id="RHEA-COMP:9752"/>
        <dbReference type="Rhea" id="RHEA-COMP:14845"/>
        <dbReference type="ChEBI" id="CHEBI:15377"/>
        <dbReference type="ChEBI" id="CHEBI:15378"/>
        <dbReference type="ChEBI" id="CHEBI:29805"/>
        <dbReference type="ChEBI" id="CHEBI:29969"/>
        <dbReference type="ChEBI" id="CHEBI:141554"/>
        <dbReference type="EC" id="3.5.1.124"/>
    </reaction>
</comment>
<keyword evidence="14" id="KW-0597">Phosphoprotein</keyword>
<evidence type="ECO:0000256" key="27">
    <source>
        <dbReference type="ARBA" id="ARBA00023139"/>
    </source>
</evidence>
<dbReference type="FunFam" id="3.40.50.880:FF:000057">
    <property type="entry name" value="Protein/nucleic acid deglycase DJ-1"/>
    <property type="match status" value="1"/>
</dbReference>
<dbReference type="GO" id="GO:0006508">
    <property type="term" value="P:proteolysis"/>
    <property type="evidence" value="ECO:0007669"/>
    <property type="project" value="UniProtKB-KW"/>
</dbReference>
<comment type="catalytic activity">
    <reaction evidence="45">
        <text>N(2)-(1-hydroxy-2-oxopropyl)-dGTP + H2O = lactate + dGTP + H(+)</text>
        <dbReference type="Rhea" id="RHEA:57244"/>
        <dbReference type="ChEBI" id="CHEBI:15377"/>
        <dbReference type="ChEBI" id="CHEBI:15378"/>
        <dbReference type="ChEBI" id="CHEBI:24996"/>
        <dbReference type="ChEBI" id="CHEBI:61429"/>
        <dbReference type="ChEBI" id="CHEBI:141569"/>
    </reaction>
</comment>
<dbReference type="InterPro" id="IPR002818">
    <property type="entry name" value="DJ-1/PfpI"/>
</dbReference>
<comment type="catalytic activity">
    <reaction evidence="2">
        <text>an N(2)-(1-hydroxy-2-oxoethyl)-guanosine in RNA + H2O = a guanosine in RNA + glycolate + H(+)</text>
        <dbReference type="Rhea" id="RHEA:57292"/>
        <dbReference type="Rhea" id="RHEA-COMP:14855"/>
        <dbReference type="Rhea" id="RHEA-COMP:14859"/>
        <dbReference type="ChEBI" id="CHEBI:15377"/>
        <dbReference type="ChEBI" id="CHEBI:15378"/>
        <dbReference type="ChEBI" id="CHEBI:29805"/>
        <dbReference type="ChEBI" id="CHEBI:74269"/>
        <dbReference type="ChEBI" id="CHEBI:141581"/>
    </reaction>
</comment>
<dbReference type="GO" id="GO:0046295">
    <property type="term" value="P:glycolate biosynthetic process"/>
    <property type="evidence" value="ECO:0007669"/>
    <property type="project" value="TreeGrafter"/>
</dbReference>
<dbReference type="GO" id="GO:0003723">
    <property type="term" value="F:RNA binding"/>
    <property type="evidence" value="ECO:0007669"/>
    <property type="project" value="UniProtKB-KW"/>
</dbReference>
<comment type="catalytic activity">
    <reaction evidence="38">
        <text>S-(1-hydroxy-2-oxopropyl)-L-cysteinyl-[protein] + H2O = lactate + L-cysteinyl-[protein] + H(+)</text>
        <dbReference type="Rhea" id="RHEA:49556"/>
        <dbReference type="Rhea" id="RHEA-COMP:10131"/>
        <dbReference type="Rhea" id="RHEA-COMP:12430"/>
        <dbReference type="ChEBI" id="CHEBI:15377"/>
        <dbReference type="ChEBI" id="CHEBI:15378"/>
        <dbReference type="ChEBI" id="CHEBI:24996"/>
        <dbReference type="ChEBI" id="CHEBI:29950"/>
        <dbReference type="ChEBI" id="CHEBI:131710"/>
        <dbReference type="EC" id="3.5.1.124"/>
    </reaction>
</comment>
<comment type="catalytic activity">
    <reaction evidence="52">
        <text>N(2)-(1-hydroxy-2-oxopropyl)-GMP + H2O = lactate + GMP + H(+)</text>
        <dbReference type="Rhea" id="RHEA:57268"/>
        <dbReference type="ChEBI" id="CHEBI:15377"/>
        <dbReference type="ChEBI" id="CHEBI:15378"/>
        <dbReference type="ChEBI" id="CHEBI:24996"/>
        <dbReference type="ChEBI" id="CHEBI:58115"/>
        <dbReference type="ChEBI" id="CHEBI:141575"/>
    </reaction>
</comment>
<evidence type="ECO:0000256" key="50">
    <source>
        <dbReference type="ARBA" id="ARBA00049200"/>
    </source>
</evidence>
<comment type="catalytic activity">
    <reaction evidence="39">
        <text>N(2)-(1-hydroxy-2-oxoethyl)-GDP + H2O = glycolate + GDP + H(+)</text>
        <dbReference type="Rhea" id="RHEA:57264"/>
        <dbReference type="ChEBI" id="CHEBI:15377"/>
        <dbReference type="ChEBI" id="CHEBI:15378"/>
        <dbReference type="ChEBI" id="CHEBI:29805"/>
        <dbReference type="ChEBI" id="CHEBI:58189"/>
        <dbReference type="ChEBI" id="CHEBI:141574"/>
    </reaction>
</comment>
<dbReference type="Proteomes" id="UP000700334">
    <property type="component" value="Unassembled WGS sequence"/>
</dbReference>
<evidence type="ECO:0000313" key="56">
    <source>
        <dbReference type="EMBL" id="KAG8505535.1"/>
    </source>
</evidence>
<evidence type="ECO:0000256" key="10">
    <source>
        <dbReference type="ARBA" id="ARBA00012719"/>
    </source>
</evidence>
<evidence type="ECO:0000256" key="46">
    <source>
        <dbReference type="ARBA" id="ARBA00048884"/>
    </source>
</evidence>
<comment type="similarity">
    <text evidence="9">Belongs to the peptidase C56 family.</text>
</comment>
<comment type="catalytic activity">
    <reaction evidence="47">
        <text>S-(1-hydroxy-2-oxoethyl)-L-cysteinyl-[protein] + H2O = glycolate + L-cysteinyl-[protein] + H(+)</text>
        <dbReference type="Rhea" id="RHEA:57196"/>
        <dbReference type="Rhea" id="RHEA-COMP:10131"/>
        <dbReference type="Rhea" id="RHEA-COMP:14846"/>
        <dbReference type="ChEBI" id="CHEBI:15377"/>
        <dbReference type="ChEBI" id="CHEBI:15378"/>
        <dbReference type="ChEBI" id="CHEBI:29805"/>
        <dbReference type="ChEBI" id="CHEBI:29950"/>
        <dbReference type="ChEBI" id="CHEBI:141555"/>
        <dbReference type="EC" id="3.5.1.124"/>
    </reaction>
</comment>
<name>A0A8J6DFA3_GALPY</name>
<comment type="catalytic activity">
    <reaction evidence="43">
        <text>N(6)-(1-hydroxy-2-oxopropyl)-L-lysyl-[protein] + H2O = lactate + L-lysyl-[protein] + H(+)</text>
        <dbReference type="Rhea" id="RHEA:49552"/>
        <dbReference type="Rhea" id="RHEA-COMP:9752"/>
        <dbReference type="Rhea" id="RHEA-COMP:12429"/>
        <dbReference type="ChEBI" id="CHEBI:15377"/>
        <dbReference type="ChEBI" id="CHEBI:15378"/>
        <dbReference type="ChEBI" id="CHEBI:24996"/>
        <dbReference type="ChEBI" id="CHEBI:29969"/>
        <dbReference type="ChEBI" id="CHEBI:131709"/>
        <dbReference type="EC" id="3.5.1.124"/>
    </reaction>
</comment>
<evidence type="ECO:0000256" key="36">
    <source>
        <dbReference type="ARBA" id="ARBA00031312"/>
    </source>
</evidence>
<dbReference type="GO" id="GO:0005634">
    <property type="term" value="C:nucleus"/>
    <property type="evidence" value="ECO:0007669"/>
    <property type="project" value="UniProtKB-SubCell"/>
</dbReference>
<evidence type="ECO:0000259" key="55">
    <source>
        <dbReference type="Pfam" id="PF01965"/>
    </source>
</evidence>
<evidence type="ECO:0000256" key="7">
    <source>
        <dbReference type="ARBA" id="ARBA00004285"/>
    </source>
</evidence>
<keyword evidence="57" id="KW-1185">Reference proteome</keyword>
<keyword evidence="29" id="KW-0143">Chaperone</keyword>
<keyword evidence="24" id="KW-0558">Oxidation</keyword>
<dbReference type="Gene3D" id="3.40.50.880">
    <property type="match status" value="2"/>
</dbReference>
<evidence type="ECO:0000256" key="2">
    <source>
        <dbReference type="ARBA" id="ARBA00000739"/>
    </source>
</evidence>
<dbReference type="GO" id="GO:0016684">
    <property type="term" value="F:oxidoreductase activity, acting on peroxide as acceptor"/>
    <property type="evidence" value="ECO:0007669"/>
    <property type="project" value="TreeGrafter"/>
</dbReference>
<evidence type="ECO:0000256" key="54">
    <source>
        <dbReference type="ARBA" id="ARBA00065647"/>
    </source>
</evidence>
<evidence type="ECO:0000256" key="11">
    <source>
        <dbReference type="ARBA" id="ARBA00022475"/>
    </source>
</evidence>
<dbReference type="GO" id="GO:0005886">
    <property type="term" value="C:plasma membrane"/>
    <property type="evidence" value="ECO:0007669"/>
    <property type="project" value="UniProtKB-SubCell"/>
</dbReference>
<comment type="catalytic activity">
    <reaction evidence="49">
        <text>N(2)-(1-hydroxy-2-oxoethyl)-dGTP + H2O = dGTP + glycolate + H(+)</text>
        <dbReference type="Rhea" id="RHEA:57248"/>
        <dbReference type="ChEBI" id="CHEBI:15377"/>
        <dbReference type="ChEBI" id="CHEBI:15378"/>
        <dbReference type="ChEBI" id="CHEBI:29805"/>
        <dbReference type="ChEBI" id="CHEBI:61429"/>
        <dbReference type="ChEBI" id="CHEBI:141572"/>
    </reaction>
</comment>
<dbReference type="GO" id="GO:0006954">
    <property type="term" value="P:inflammatory response"/>
    <property type="evidence" value="ECO:0007669"/>
    <property type="project" value="UniProtKB-KW"/>
</dbReference>
<evidence type="ECO:0000256" key="40">
    <source>
        <dbReference type="ARBA" id="ARBA00048223"/>
    </source>
</evidence>
<dbReference type="EMBL" id="JAGFMF010012255">
    <property type="protein sequence ID" value="KAG8505535.1"/>
    <property type="molecule type" value="Genomic_DNA"/>
</dbReference>
<evidence type="ECO:0000256" key="44">
    <source>
        <dbReference type="ARBA" id="ARBA00048622"/>
    </source>
</evidence>
<dbReference type="EC" id="3.5.1.124" evidence="10"/>
<evidence type="ECO:0000256" key="37">
    <source>
        <dbReference type="ARBA" id="ARBA00031949"/>
    </source>
</evidence>
<dbReference type="GO" id="GO:0005783">
    <property type="term" value="C:endoplasmic reticulum"/>
    <property type="evidence" value="ECO:0007669"/>
    <property type="project" value="UniProtKB-SubCell"/>
</dbReference>
<dbReference type="AlphaFoldDB" id="A0A8J6DFA3"/>
<dbReference type="GO" id="GO:0006914">
    <property type="term" value="P:autophagy"/>
    <property type="evidence" value="ECO:0007669"/>
    <property type="project" value="UniProtKB-KW"/>
</dbReference>
<comment type="catalytic activity">
    <reaction evidence="51">
        <text>N(2)-(1-hydroxy-2-oxoethyl)-GTP + H2O = glycolate + GTP + H(+)</text>
        <dbReference type="Rhea" id="RHEA:57252"/>
        <dbReference type="ChEBI" id="CHEBI:15377"/>
        <dbReference type="ChEBI" id="CHEBI:15378"/>
        <dbReference type="ChEBI" id="CHEBI:29805"/>
        <dbReference type="ChEBI" id="CHEBI:37565"/>
        <dbReference type="ChEBI" id="CHEBI:141571"/>
    </reaction>
</comment>
<evidence type="ECO:0000256" key="4">
    <source>
        <dbReference type="ARBA" id="ARBA00004173"/>
    </source>
</evidence>
<dbReference type="InterPro" id="IPR029062">
    <property type="entry name" value="Class_I_gatase-like"/>
</dbReference>
<evidence type="ECO:0000256" key="45">
    <source>
        <dbReference type="ARBA" id="ARBA00048786"/>
    </source>
</evidence>
<evidence type="ECO:0000256" key="19">
    <source>
        <dbReference type="ARBA" id="ARBA00022884"/>
    </source>
</evidence>
<evidence type="ECO:0000256" key="8">
    <source>
        <dbReference type="ARBA" id="ARBA00004496"/>
    </source>
</evidence>
<keyword evidence="18" id="KW-0832">Ubl conjugation</keyword>
<sequence length="326" mass="35175">MTRVDDARIARLRPADDEKPAARVCAVRGCRARRDGAHVRRARLSRRIGRLRLRSVGLGCGSASVVPRADEGPSAASVNKRLSIMASKRALVILAKGAEEMETVIPVDVMRRAGVSPRLLARPPEMFSWSFKSVCIVRSIKVTIAGLAGKDPVQCSRDVVICPDASLEDARKQSAAVKEILKEQESRKGLIAAICAGTPRAVSGMLGFPQFTALSMSRWPRALGEHLCGRYLKRVTVTCESYFSGPTALLAHGVGFGSRVTTHPLAKDEVMNGGHYSYSESRVEKDGLILTSRGPGTSFEFALAIVEALSGREVAEQVKAPLVLKD</sequence>
<evidence type="ECO:0000256" key="33">
    <source>
        <dbReference type="ARBA" id="ARBA00023288"/>
    </source>
</evidence>
<comment type="subunit">
    <text evidence="54">Homodimer. Binds EFCAB6/DJBP and PIAS2. Part of a ternary complex containing PARK7, EFCAB6/DJBP and AR. Interacts (via N-terminus) with OTUD7B. Interacts with BBS1, HIPK1, CLCF1 and MTERF. Forms a complex with PINK1 and PRKN. Interacts (via C-terminus) with NCF1; the interaction is enhanced by LPS and modulates NCF1 phosphorylation and membrane translocation. Interacts with NENF.</text>
</comment>
<gene>
    <name evidence="56" type="ORF">J0S82_016279</name>
</gene>
<keyword evidence="19" id="KW-0694">RNA-binding</keyword>
<keyword evidence="30" id="KW-0395">Inflammatory response</keyword>
<dbReference type="SUPFAM" id="SSF52317">
    <property type="entry name" value="Class I glutamine amidotransferase-like"/>
    <property type="match status" value="2"/>
</dbReference>
<keyword evidence="26" id="KW-0472">Membrane</keyword>
<accession>A0A8J6DFA3</accession>
<evidence type="ECO:0000256" key="21">
    <source>
        <dbReference type="ARBA" id="ARBA00023006"/>
    </source>
</evidence>
<evidence type="ECO:0000256" key="1">
    <source>
        <dbReference type="ARBA" id="ARBA00000456"/>
    </source>
</evidence>
<evidence type="ECO:0000256" key="26">
    <source>
        <dbReference type="ARBA" id="ARBA00023136"/>
    </source>
</evidence>
<keyword evidence="33" id="KW-0449">Lipoprotein</keyword>
<comment type="subcellular location">
    <subcellularLocation>
        <location evidence="5">Cell membrane</location>
        <topology evidence="5">Lipid-anchor</topology>
    </subcellularLocation>
    <subcellularLocation>
        <location evidence="8">Cytoplasm</location>
    </subcellularLocation>
    <subcellularLocation>
        <location evidence="6">Endoplasmic reticulum</location>
    </subcellularLocation>
    <subcellularLocation>
        <location evidence="7">Membrane raft</location>
    </subcellularLocation>
    <subcellularLocation>
        <location evidence="4">Mitochondrion</location>
    </subcellularLocation>
    <subcellularLocation>
        <location evidence="3">Nucleus</location>
    </subcellularLocation>
</comment>
<comment type="catalytic activity">
    <reaction evidence="50">
        <text>N(2)-(1-hydroxy-2-oxopropyl)-GTP + H2O = lactate + GTP + H(+)</text>
        <dbReference type="Rhea" id="RHEA:57256"/>
        <dbReference type="ChEBI" id="CHEBI:15377"/>
        <dbReference type="ChEBI" id="CHEBI:15378"/>
        <dbReference type="ChEBI" id="CHEBI:24996"/>
        <dbReference type="ChEBI" id="CHEBI:37565"/>
        <dbReference type="ChEBI" id="CHEBI:141570"/>
    </reaction>
</comment>
<evidence type="ECO:0000256" key="5">
    <source>
        <dbReference type="ARBA" id="ARBA00004193"/>
    </source>
</evidence>
<evidence type="ECO:0000313" key="57">
    <source>
        <dbReference type="Proteomes" id="UP000700334"/>
    </source>
</evidence>
<evidence type="ECO:0000256" key="38">
    <source>
        <dbReference type="ARBA" id="ARBA00047717"/>
    </source>
</evidence>
<feature type="domain" description="DJ-1/PfpI" evidence="55">
    <location>
        <begin position="88"/>
        <end position="198"/>
    </location>
</feature>
<evidence type="ECO:0000256" key="20">
    <source>
        <dbReference type="ARBA" id="ARBA00022990"/>
    </source>
</evidence>
<dbReference type="GO" id="GO:0005739">
    <property type="term" value="C:mitochondrion"/>
    <property type="evidence" value="ECO:0007669"/>
    <property type="project" value="UniProtKB-SubCell"/>
</dbReference>
<keyword evidence="20" id="KW-0007">Acetylation</keyword>
<dbReference type="PANTHER" id="PTHR48094">
    <property type="entry name" value="PROTEIN/NUCLEIC ACID DEGLYCASE DJ-1-RELATED"/>
    <property type="match status" value="1"/>
</dbReference>
<feature type="domain" description="DJ-1/PfpI" evidence="55">
    <location>
        <begin position="245"/>
        <end position="307"/>
    </location>
</feature>
<organism evidence="56 57">
    <name type="scientific">Galemys pyrenaicus</name>
    <name type="common">Iberian desman</name>
    <name type="synonym">Pyrenean desman</name>
    <dbReference type="NCBI Taxonomy" id="202257"/>
    <lineage>
        <taxon>Eukaryota</taxon>
        <taxon>Metazoa</taxon>
        <taxon>Chordata</taxon>
        <taxon>Craniata</taxon>
        <taxon>Vertebrata</taxon>
        <taxon>Euteleostomi</taxon>
        <taxon>Mammalia</taxon>
        <taxon>Eutheria</taxon>
        <taxon>Laurasiatheria</taxon>
        <taxon>Eulipotyphla</taxon>
        <taxon>Talpidae</taxon>
        <taxon>Galemys</taxon>
    </lineage>
</organism>
<keyword evidence="27" id="KW-0564">Palmitate</keyword>
<evidence type="ECO:0000256" key="51">
    <source>
        <dbReference type="ARBA" id="ARBA00049222"/>
    </source>
</evidence>
<keyword evidence="28" id="KW-0865">Zymogen</keyword>
<dbReference type="PANTHER" id="PTHR48094:SF12">
    <property type="entry name" value="PARKINSON DISEASE PROTEIN 7 HOMOLOG"/>
    <property type="match status" value="1"/>
</dbReference>
<keyword evidence="22" id="KW-0186">Copper</keyword>
<keyword evidence="31" id="KW-0539">Nucleus</keyword>
<comment type="catalytic activity">
    <reaction evidence="40">
        <text>N(2)-(1-hydroxy-2-oxoethyl)-GMP + H2O = glycolate + GMP + H(+)</text>
        <dbReference type="Rhea" id="RHEA:57304"/>
        <dbReference type="ChEBI" id="CHEBI:15377"/>
        <dbReference type="ChEBI" id="CHEBI:15378"/>
        <dbReference type="ChEBI" id="CHEBI:29805"/>
        <dbReference type="ChEBI" id="CHEBI:58115"/>
        <dbReference type="ChEBI" id="CHEBI:141576"/>
    </reaction>
</comment>
<dbReference type="GO" id="GO:0036524">
    <property type="term" value="F:protein deglycase activity"/>
    <property type="evidence" value="ECO:0007669"/>
    <property type="project" value="UniProtKB-EC"/>
</dbReference>
<comment type="catalytic activity">
    <reaction evidence="48">
        <text>N(2)-(1-hydroxy-2-oxopropyl)-GDP + H2O = lactate + GDP + H(+)</text>
        <dbReference type="Rhea" id="RHEA:57260"/>
        <dbReference type="ChEBI" id="CHEBI:15377"/>
        <dbReference type="ChEBI" id="CHEBI:15378"/>
        <dbReference type="ChEBI" id="CHEBI:24996"/>
        <dbReference type="ChEBI" id="CHEBI:58189"/>
        <dbReference type="ChEBI" id="CHEBI:141573"/>
    </reaction>
</comment>
<evidence type="ECO:0000256" key="32">
    <source>
        <dbReference type="ARBA" id="ARBA00023279"/>
    </source>
</evidence>
<reference evidence="56" key="1">
    <citation type="journal article" date="2021" name="Evol. Appl.">
        <title>The genome of the Pyrenean desman and the effects of bottlenecks and inbreeding on the genomic landscape of an endangered species.</title>
        <authorList>
            <person name="Escoda L."/>
            <person name="Castresana J."/>
        </authorList>
    </citation>
    <scope>NUCLEOTIDE SEQUENCE</scope>
    <source>
        <strain evidence="56">IBE-C5619</strain>
    </source>
</reference>
<keyword evidence="11" id="KW-1003">Cell membrane</keyword>
<keyword evidence="32" id="KW-0278">Fertilization</keyword>
<comment type="catalytic activity">
    <reaction evidence="1">
        <text>an N(2)-(1-hydroxy-2-oxoethyl)-2'-deoxyguanosine in DNA + H2O = a 2'-deoxyguanosine in DNA + glycolate + H(+)</text>
        <dbReference type="Rhea" id="RHEA:57296"/>
        <dbReference type="Rhea" id="RHEA-COMP:11367"/>
        <dbReference type="Rhea" id="RHEA-COMP:14857"/>
        <dbReference type="ChEBI" id="CHEBI:15377"/>
        <dbReference type="ChEBI" id="CHEBI:15378"/>
        <dbReference type="ChEBI" id="CHEBI:29805"/>
        <dbReference type="ChEBI" id="CHEBI:85445"/>
        <dbReference type="ChEBI" id="CHEBI:141579"/>
    </reaction>
</comment>
<evidence type="ECO:0000256" key="17">
    <source>
        <dbReference type="ARBA" id="ARBA00022824"/>
    </source>
</evidence>
<evidence type="ECO:0000256" key="13">
    <source>
        <dbReference type="ARBA" id="ARBA00022499"/>
    </source>
</evidence>
<dbReference type="Pfam" id="PF01965">
    <property type="entry name" value="DJ-1_PfpI"/>
    <property type="match status" value="2"/>
</dbReference>
<keyword evidence="16" id="KW-0378">Hydrolase</keyword>
<dbReference type="GO" id="GO:0007338">
    <property type="term" value="P:single fertilization"/>
    <property type="evidence" value="ECO:0007669"/>
    <property type="project" value="UniProtKB-KW"/>
</dbReference>
<keyword evidence="15" id="KW-0645">Protease</keyword>
<evidence type="ECO:0000256" key="48">
    <source>
        <dbReference type="ARBA" id="ARBA00048993"/>
    </source>
</evidence>
<proteinExistence type="inferred from homology"/>
<evidence type="ECO:0000256" key="34">
    <source>
        <dbReference type="ARBA" id="ARBA00030958"/>
    </source>
</evidence>
<evidence type="ECO:0000256" key="9">
    <source>
        <dbReference type="ARBA" id="ARBA00008542"/>
    </source>
</evidence>
<comment type="catalytic activity">
    <reaction evidence="42">
        <text>an N(2)-(1-hydroxy-2-oxopropyl)-2'-deoxyguanosine in DNA + H2O = a 2'-deoxyguanosine in DNA + lactate + H(+)</text>
        <dbReference type="Rhea" id="RHEA:57300"/>
        <dbReference type="Rhea" id="RHEA-COMP:11367"/>
        <dbReference type="Rhea" id="RHEA-COMP:14856"/>
        <dbReference type="ChEBI" id="CHEBI:15377"/>
        <dbReference type="ChEBI" id="CHEBI:15378"/>
        <dbReference type="ChEBI" id="CHEBI:24996"/>
        <dbReference type="ChEBI" id="CHEBI:85445"/>
        <dbReference type="ChEBI" id="CHEBI:141578"/>
    </reaction>
</comment>
<dbReference type="GO" id="GO:1903189">
    <property type="term" value="P:glyoxal metabolic process"/>
    <property type="evidence" value="ECO:0007669"/>
    <property type="project" value="TreeGrafter"/>
</dbReference>
<evidence type="ECO:0000256" key="22">
    <source>
        <dbReference type="ARBA" id="ARBA00023008"/>
    </source>
</evidence>
<dbReference type="InterPro" id="IPR050325">
    <property type="entry name" value="Prot/Nucl_acid_deglycase"/>
</dbReference>
<evidence type="ECO:0000256" key="39">
    <source>
        <dbReference type="ARBA" id="ARBA00047824"/>
    </source>
</evidence>
<dbReference type="CDD" id="cd03135">
    <property type="entry name" value="GATase1_DJ-1"/>
    <property type="match status" value="1"/>
</dbReference>
<evidence type="ECO:0000256" key="31">
    <source>
        <dbReference type="ARBA" id="ARBA00023242"/>
    </source>
</evidence>
<keyword evidence="12" id="KW-0963">Cytoplasm</keyword>
<evidence type="ECO:0000256" key="6">
    <source>
        <dbReference type="ARBA" id="ARBA00004240"/>
    </source>
</evidence>
<evidence type="ECO:0000256" key="3">
    <source>
        <dbReference type="ARBA" id="ARBA00004123"/>
    </source>
</evidence>
<comment type="caution">
    <text evidence="56">The sequence shown here is derived from an EMBL/GenBank/DDBJ whole genome shotgun (WGS) entry which is preliminary data.</text>
</comment>
<evidence type="ECO:0000256" key="29">
    <source>
        <dbReference type="ARBA" id="ARBA00023186"/>
    </source>
</evidence>
<evidence type="ECO:0000256" key="28">
    <source>
        <dbReference type="ARBA" id="ARBA00023145"/>
    </source>
</evidence>
<evidence type="ECO:0000256" key="24">
    <source>
        <dbReference type="ARBA" id="ARBA00023097"/>
    </source>
</evidence>
<evidence type="ECO:0000256" key="14">
    <source>
        <dbReference type="ARBA" id="ARBA00022553"/>
    </source>
</evidence>
<comment type="catalytic activity">
    <reaction evidence="44">
        <text>N(omega)-(1-hydroxy-2-oxoethyl)-L-arginyl-[protein] + H2O = L-arginyl-[protein] + glycolate + H(+)</text>
        <dbReference type="Rhea" id="RHEA:57188"/>
        <dbReference type="Rhea" id="RHEA-COMP:10532"/>
        <dbReference type="Rhea" id="RHEA-COMP:14844"/>
        <dbReference type="ChEBI" id="CHEBI:15377"/>
        <dbReference type="ChEBI" id="CHEBI:15378"/>
        <dbReference type="ChEBI" id="CHEBI:29805"/>
        <dbReference type="ChEBI" id="CHEBI:29965"/>
        <dbReference type="ChEBI" id="CHEBI:141553"/>
        <dbReference type="EC" id="3.5.1.124"/>
    </reaction>
</comment>
<evidence type="ECO:0000256" key="41">
    <source>
        <dbReference type="ARBA" id="ARBA00048384"/>
    </source>
</evidence>
<keyword evidence="13" id="KW-1017">Isopeptide bond</keyword>
<dbReference type="OrthoDB" id="543156at2759"/>
<evidence type="ECO:0000256" key="30">
    <source>
        <dbReference type="ARBA" id="ARBA00023198"/>
    </source>
</evidence>
<evidence type="ECO:0000256" key="42">
    <source>
        <dbReference type="ARBA" id="ARBA00048443"/>
    </source>
</evidence>
<evidence type="ECO:0000256" key="23">
    <source>
        <dbReference type="ARBA" id="ARBA00023016"/>
    </source>
</evidence>
<dbReference type="GO" id="GO:0008233">
    <property type="term" value="F:peptidase activity"/>
    <property type="evidence" value="ECO:0007669"/>
    <property type="project" value="UniProtKB-KW"/>
</dbReference>
<evidence type="ECO:0000256" key="16">
    <source>
        <dbReference type="ARBA" id="ARBA00022801"/>
    </source>
</evidence>
<evidence type="ECO:0000256" key="25">
    <source>
        <dbReference type="ARBA" id="ARBA00023128"/>
    </source>
</evidence>
<dbReference type="GO" id="GO:0045121">
    <property type="term" value="C:membrane raft"/>
    <property type="evidence" value="ECO:0007669"/>
    <property type="project" value="UniProtKB-SubCell"/>
</dbReference>
<keyword evidence="25" id="KW-0496">Mitochondrion</keyword>
<evidence type="ECO:0000256" key="52">
    <source>
        <dbReference type="ARBA" id="ARBA00049281"/>
    </source>
</evidence>
<evidence type="ECO:0000256" key="47">
    <source>
        <dbReference type="ARBA" id="ARBA00048937"/>
    </source>
</evidence>
<keyword evidence="23" id="KW-0346">Stress response</keyword>
<comment type="catalytic activity">
    <reaction evidence="41">
        <text>an N(2)-(1-hydroxy-2-oxopropyl)-guanosine in RNA + H2O = a guanosine in RNA + lactate + H(+)</text>
        <dbReference type="Rhea" id="RHEA:57288"/>
        <dbReference type="Rhea" id="RHEA-COMP:14855"/>
        <dbReference type="Rhea" id="RHEA-COMP:14858"/>
        <dbReference type="ChEBI" id="CHEBI:15377"/>
        <dbReference type="ChEBI" id="CHEBI:15378"/>
        <dbReference type="ChEBI" id="CHEBI:24996"/>
        <dbReference type="ChEBI" id="CHEBI:74269"/>
        <dbReference type="ChEBI" id="CHEBI:141580"/>
    </reaction>
</comment>
<evidence type="ECO:0000256" key="49">
    <source>
        <dbReference type="ARBA" id="ARBA00049074"/>
    </source>
</evidence>
<keyword evidence="21" id="KW-0072">Autophagy</keyword>